<dbReference type="Pfam" id="PF00550">
    <property type="entry name" value="PP-binding"/>
    <property type="match status" value="1"/>
</dbReference>
<accession>A0A0F4K2C3</accession>
<dbReference type="AlphaFoldDB" id="A0A0F4K2C3"/>
<proteinExistence type="predicted"/>
<keyword evidence="3" id="KW-1185">Reference proteome</keyword>
<dbReference type="OrthoDB" id="5523836at2"/>
<dbReference type="SUPFAM" id="SSF47336">
    <property type="entry name" value="ACP-like"/>
    <property type="match status" value="1"/>
</dbReference>
<dbReference type="Proteomes" id="UP000033551">
    <property type="component" value="Unassembled WGS sequence"/>
</dbReference>
<feature type="domain" description="Carrier" evidence="1">
    <location>
        <begin position="4"/>
        <end position="82"/>
    </location>
</feature>
<organism evidence="2 3">
    <name type="scientific">Streptomyces katrae</name>
    <dbReference type="NCBI Taxonomy" id="68223"/>
    <lineage>
        <taxon>Bacteria</taxon>
        <taxon>Bacillati</taxon>
        <taxon>Actinomycetota</taxon>
        <taxon>Actinomycetes</taxon>
        <taxon>Kitasatosporales</taxon>
        <taxon>Streptomycetaceae</taxon>
        <taxon>Streptomyces</taxon>
    </lineage>
</organism>
<gene>
    <name evidence="2" type="ORF">VR44_01895</name>
</gene>
<sequence length="85" mass="9615">MAQQSLALDLEDLRETIANILDIDTAEVTDDADFVEDLDMDSLLALEILVSLERRYQVKIGEEHMKEVRSLRSTHSLLANKLESA</sequence>
<dbReference type="InterPro" id="IPR009081">
    <property type="entry name" value="PP-bd_ACP"/>
</dbReference>
<dbReference type="EMBL" id="JZWV01000024">
    <property type="protein sequence ID" value="KJY39331.1"/>
    <property type="molecule type" value="Genomic_DNA"/>
</dbReference>
<comment type="caution">
    <text evidence="2">The sequence shown here is derived from an EMBL/GenBank/DDBJ whole genome shotgun (WGS) entry which is preliminary data.</text>
</comment>
<protein>
    <submittedName>
        <fullName evidence="2">Polyketide-8 synthase acyl carrier protein</fullName>
    </submittedName>
</protein>
<dbReference type="PROSITE" id="PS50075">
    <property type="entry name" value="CARRIER"/>
    <property type="match status" value="1"/>
</dbReference>
<evidence type="ECO:0000313" key="2">
    <source>
        <dbReference type="EMBL" id="KJY39331.1"/>
    </source>
</evidence>
<reference evidence="2 3" key="1">
    <citation type="submission" date="2015-02" db="EMBL/GenBank/DDBJ databases">
        <authorList>
            <person name="Ju K.-S."/>
            <person name="Doroghazi J.R."/>
            <person name="Metcalf W."/>
        </authorList>
    </citation>
    <scope>NUCLEOTIDE SEQUENCE [LARGE SCALE GENOMIC DNA]</scope>
    <source>
        <strain evidence="2 3">NRRL ISP-5550</strain>
    </source>
</reference>
<dbReference type="InterPro" id="IPR036736">
    <property type="entry name" value="ACP-like_sf"/>
</dbReference>
<dbReference type="Gene3D" id="1.10.1200.10">
    <property type="entry name" value="ACP-like"/>
    <property type="match status" value="1"/>
</dbReference>
<evidence type="ECO:0000313" key="3">
    <source>
        <dbReference type="Proteomes" id="UP000033551"/>
    </source>
</evidence>
<evidence type="ECO:0000259" key="1">
    <source>
        <dbReference type="PROSITE" id="PS50075"/>
    </source>
</evidence>
<dbReference type="PATRIC" id="fig|68223.7.peg.5783"/>
<name>A0A0F4K2C3_9ACTN</name>
<dbReference type="RefSeq" id="WP_045945561.1">
    <property type="nucleotide sequence ID" value="NZ_JZWV01000024.1"/>
</dbReference>